<dbReference type="AlphaFoldDB" id="A0AAV9ADF4"/>
<name>A0AAV9ADF4_ACOGR</name>
<evidence type="ECO:0000256" key="1">
    <source>
        <dbReference type="SAM" id="MobiDB-lite"/>
    </source>
</evidence>
<gene>
    <name evidence="2" type="ORF">QJS04_geneDACA001165</name>
</gene>
<evidence type="ECO:0000313" key="2">
    <source>
        <dbReference type="EMBL" id="KAK1262220.1"/>
    </source>
</evidence>
<proteinExistence type="predicted"/>
<evidence type="ECO:0000313" key="3">
    <source>
        <dbReference type="Proteomes" id="UP001179952"/>
    </source>
</evidence>
<keyword evidence="3" id="KW-1185">Reference proteome</keyword>
<comment type="caution">
    <text evidence="2">The sequence shown here is derived from an EMBL/GenBank/DDBJ whole genome shotgun (WGS) entry which is preliminary data.</text>
</comment>
<reference evidence="2" key="1">
    <citation type="journal article" date="2023" name="Nat. Commun.">
        <title>Diploid and tetraploid genomes of Acorus and the evolution of monocots.</title>
        <authorList>
            <person name="Ma L."/>
            <person name="Liu K.W."/>
            <person name="Li Z."/>
            <person name="Hsiao Y.Y."/>
            <person name="Qi Y."/>
            <person name="Fu T."/>
            <person name="Tang G.D."/>
            <person name="Zhang D."/>
            <person name="Sun W.H."/>
            <person name="Liu D.K."/>
            <person name="Li Y."/>
            <person name="Chen G.Z."/>
            <person name="Liu X.D."/>
            <person name="Liao X.Y."/>
            <person name="Jiang Y.T."/>
            <person name="Yu X."/>
            <person name="Hao Y."/>
            <person name="Huang J."/>
            <person name="Zhao X.W."/>
            <person name="Ke S."/>
            <person name="Chen Y.Y."/>
            <person name="Wu W.L."/>
            <person name="Hsu J.L."/>
            <person name="Lin Y.F."/>
            <person name="Huang M.D."/>
            <person name="Li C.Y."/>
            <person name="Huang L."/>
            <person name="Wang Z.W."/>
            <person name="Zhao X."/>
            <person name="Zhong W.Y."/>
            <person name="Peng D.H."/>
            <person name="Ahmad S."/>
            <person name="Lan S."/>
            <person name="Zhang J.S."/>
            <person name="Tsai W.C."/>
            <person name="Van de Peer Y."/>
            <person name="Liu Z.J."/>
        </authorList>
    </citation>
    <scope>NUCLEOTIDE SEQUENCE</scope>
    <source>
        <strain evidence="2">SCP</strain>
    </source>
</reference>
<reference evidence="2" key="2">
    <citation type="submission" date="2023-06" db="EMBL/GenBank/DDBJ databases">
        <authorList>
            <person name="Ma L."/>
            <person name="Liu K.-W."/>
            <person name="Li Z."/>
            <person name="Hsiao Y.-Y."/>
            <person name="Qi Y."/>
            <person name="Fu T."/>
            <person name="Tang G."/>
            <person name="Zhang D."/>
            <person name="Sun W.-H."/>
            <person name="Liu D.-K."/>
            <person name="Li Y."/>
            <person name="Chen G.-Z."/>
            <person name="Liu X.-D."/>
            <person name="Liao X.-Y."/>
            <person name="Jiang Y.-T."/>
            <person name="Yu X."/>
            <person name="Hao Y."/>
            <person name="Huang J."/>
            <person name="Zhao X.-W."/>
            <person name="Ke S."/>
            <person name="Chen Y.-Y."/>
            <person name="Wu W.-L."/>
            <person name="Hsu J.-L."/>
            <person name="Lin Y.-F."/>
            <person name="Huang M.-D."/>
            <person name="Li C.-Y."/>
            <person name="Huang L."/>
            <person name="Wang Z.-W."/>
            <person name="Zhao X."/>
            <person name="Zhong W.-Y."/>
            <person name="Peng D.-H."/>
            <person name="Ahmad S."/>
            <person name="Lan S."/>
            <person name="Zhang J.-S."/>
            <person name="Tsai W.-C."/>
            <person name="Van De Peer Y."/>
            <person name="Liu Z.-J."/>
        </authorList>
    </citation>
    <scope>NUCLEOTIDE SEQUENCE</scope>
    <source>
        <strain evidence="2">SCP</strain>
        <tissue evidence="2">Leaves</tissue>
    </source>
</reference>
<dbReference type="Proteomes" id="UP001179952">
    <property type="component" value="Unassembled WGS sequence"/>
</dbReference>
<feature type="compositionally biased region" description="Low complexity" evidence="1">
    <location>
        <begin position="136"/>
        <end position="158"/>
    </location>
</feature>
<feature type="region of interest" description="Disordered" evidence="1">
    <location>
        <begin position="99"/>
        <end position="158"/>
    </location>
</feature>
<organism evidence="2 3">
    <name type="scientific">Acorus gramineus</name>
    <name type="common">Dwarf sweet flag</name>
    <dbReference type="NCBI Taxonomy" id="55184"/>
    <lineage>
        <taxon>Eukaryota</taxon>
        <taxon>Viridiplantae</taxon>
        <taxon>Streptophyta</taxon>
        <taxon>Embryophyta</taxon>
        <taxon>Tracheophyta</taxon>
        <taxon>Spermatophyta</taxon>
        <taxon>Magnoliopsida</taxon>
        <taxon>Liliopsida</taxon>
        <taxon>Acoraceae</taxon>
        <taxon>Acorus</taxon>
    </lineage>
</organism>
<accession>A0AAV9ADF4</accession>
<protein>
    <submittedName>
        <fullName evidence="2">Uncharacterized protein</fullName>
    </submittedName>
</protein>
<sequence>MCGLGADAPSVLPSRSRPRPLHALALSTEPFHVLLLAAILTLLNRMHVVVHCRGRVLHRLHCVRGPKLLHGFKFFSTFDAWTKGRRVAPHLIVPVSVPRASDGISRSPPRNMEKMPRRPRSPSASPALPHPCSITPPRASASSPRSFARCPRSLRVSP</sequence>
<dbReference type="EMBL" id="JAUJYN010000010">
    <property type="protein sequence ID" value="KAK1262220.1"/>
    <property type="molecule type" value="Genomic_DNA"/>
</dbReference>